<protein>
    <submittedName>
        <fullName evidence="1">Uncharacterized protein</fullName>
    </submittedName>
</protein>
<gene>
    <name evidence="1" type="ORF">TRITD_1Av1G213410</name>
</gene>
<name>A0A9R0QHQ4_TRITD</name>
<evidence type="ECO:0000313" key="2">
    <source>
        <dbReference type="Proteomes" id="UP000324705"/>
    </source>
</evidence>
<evidence type="ECO:0000313" key="1">
    <source>
        <dbReference type="EMBL" id="VAH10679.1"/>
    </source>
</evidence>
<dbReference type="Proteomes" id="UP000324705">
    <property type="component" value="Chromosome 1A"/>
</dbReference>
<dbReference type="AlphaFoldDB" id="A0A9R0QHQ4"/>
<organism evidence="1 2">
    <name type="scientific">Triticum turgidum subsp. durum</name>
    <name type="common">Durum wheat</name>
    <name type="synonym">Triticum durum</name>
    <dbReference type="NCBI Taxonomy" id="4567"/>
    <lineage>
        <taxon>Eukaryota</taxon>
        <taxon>Viridiplantae</taxon>
        <taxon>Streptophyta</taxon>
        <taxon>Embryophyta</taxon>
        <taxon>Tracheophyta</taxon>
        <taxon>Spermatophyta</taxon>
        <taxon>Magnoliopsida</taxon>
        <taxon>Liliopsida</taxon>
        <taxon>Poales</taxon>
        <taxon>Poaceae</taxon>
        <taxon>BOP clade</taxon>
        <taxon>Pooideae</taxon>
        <taxon>Triticodae</taxon>
        <taxon>Triticeae</taxon>
        <taxon>Triticinae</taxon>
        <taxon>Triticum</taxon>
    </lineage>
</organism>
<sequence>MADRIVRPASTCKPVCCPISILKQEPSVELNLPLCLCLPNHFELRLRDTADELSFNVYSLLIFNRSQLLERKKLGLEWREP</sequence>
<reference evidence="1 2" key="1">
    <citation type="submission" date="2017-09" db="EMBL/GenBank/DDBJ databases">
        <authorList>
            <consortium name="International Durum Wheat Genome Sequencing Consortium (IDWGSC)"/>
            <person name="Milanesi L."/>
        </authorList>
    </citation>
    <scope>NUCLEOTIDE SEQUENCE [LARGE SCALE GENOMIC DNA]</scope>
    <source>
        <strain evidence="2">cv. Svevo</strain>
    </source>
</reference>
<accession>A0A9R0QHQ4</accession>
<dbReference type="Gramene" id="TRITD1Av1G213410.1">
    <property type="protein sequence ID" value="TRITD1Av1G213410.1"/>
    <property type="gene ID" value="TRITD1Av1G213410"/>
</dbReference>
<dbReference type="EMBL" id="LT934111">
    <property type="protein sequence ID" value="VAH10679.1"/>
    <property type="molecule type" value="Genomic_DNA"/>
</dbReference>
<proteinExistence type="predicted"/>
<keyword evidence="2" id="KW-1185">Reference proteome</keyword>